<name>A0AAE3AYP9_9FIRM</name>
<proteinExistence type="predicted"/>
<feature type="domain" description="Beta-lactamase-related" evidence="1">
    <location>
        <begin position="40"/>
        <end position="226"/>
    </location>
</feature>
<organism evidence="2 3">
    <name type="scientific">Gallintestinimicrobium propionicum</name>
    <dbReference type="NCBI Taxonomy" id="2981770"/>
    <lineage>
        <taxon>Bacteria</taxon>
        <taxon>Bacillati</taxon>
        <taxon>Bacillota</taxon>
        <taxon>Clostridia</taxon>
        <taxon>Lachnospirales</taxon>
        <taxon>Lachnospiraceae</taxon>
        <taxon>Gallintestinimicrobium</taxon>
    </lineage>
</organism>
<dbReference type="PANTHER" id="PTHR43283">
    <property type="entry name" value="BETA-LACTAMASE-RELATED"/>
    <property type="match status" value="1"/>
</dbReference>
<accession>A0AAE3AYP9</accession>
<evidence type="ECO:0000313" key="2">
    <source>
        <dbReference type="EMBL" id="MCC2167967.1"/>
    </source>
</evidence>
<dbReference type="InterPro" id="IPR050789">
    <property type="entry name" value="Diverse_Enzym_Activities"/>
</dbReference>
<dbReference type="InterPro" id="IPR012338">
    <property type="entry name" value="Beta-lactam/transpept-like"/>
</dbReference>
<evidence type="ECO:0000259" key="1">
    <source>
        <dbReference type="Pfam" id="PF00144"/>
    </source>
</evidence>
<dbReference type="AlphaFoldDB" id="A0AAE3AYP9"/>
<dbReference type="Gene3D" id="3.40.710.10">
    <property type="entry name" value="DD-peptidase/beta-lactamase superfamily"/>
    <property type="match status" value="1"/>
</dbReference>
<dbReference type="Pfam" id="PF00144">
    <property type="entry name" value="Beta-lactamase"/>
    <property type="match status" value="1"/>
</dbReference>
<protein>
    <submittedName>
        <fullName evidence="2">Beta-lactamase family protein</fullName>
    </submittedName>
</protein>
<dbReference type="EMBL" id="JAJEQF010000024">
    <property type="protein sequence ID" value="MCC2167967.1"/>
    <property type="molecule type" value="Genomic_DNA"/>
</dbReference>
<dbReference type="RefSeq" id="WP_308728412.1">
    <property type="nucleotide sequence ID" value="NZ_JAJEQF010000024.1"/>
</dbReference>
<dbReference type="Proteomes" id="UP001199355">
    <property type="component" value="Unassembled WGS sequence"/>
</dbReference>
<dbReference type="PANTHER" id="PTHR43283:SF7">
    <property type="entry name" value="BETA-LACTAMASE-RELATED DOMAIN-CONTAINING PROTEIN"/>
    <property type="match status" value="1"/>
</dbReference>
<dbReference type="SUPFAM" id="SSF56601">
    <property type="entry name" value="beta-lactamase/transpeptidase-like"/>
    <property type="match status" value="1"/>
</dbReference>
<keyword evidence="3" id="KW-1185">Reference proteome</keyword>
<sequence length="281" mass="32457">MIETILEEIRGRNLPLFWLTESEHGKRTTWSFVPDNPCNDIYSVTKVFTVTALGFLYDQGLWKPDDKICDLFRKKLPGRYDPQWEEVTLDHVIRHRIGVTEDFLDIDNYDMTQFGSEDFLKLAFERPVPARPGVDYQYSDGAYYLLSRVVTELSGEKLDDFLRPRLLMPLHVREAAFSKCPMGYPIGATGMYVRTEDMAKLGEVYQNGGTFEGKRLLSKEWVELVFEREYELAKMENGGYCKGGMNGQMLYLSPHGRVIAWQSYDPEGKGNTLMELILKNE</sequence>
<reference evidence="2 3" key="1">
    <citation type="submission" date="2021-10" db="EMBL/GenBank/DDBJ databases">
        <title>Anaerobic single-cell dispensing facilitates the cultivation of human gut bacteria.</title>
        <authorList>
            <person name="Afrizal A."/>
        </authorList>
    </citation>
    <scope>NUCLEOTIDE SEQUENCE [LARGE SCALE GENOMIC DNA]</scope>
    <source>
        <strain evidence="2 3">CLA-AA-H244</strain>
    </source>
</reference>
<dbReference type="InterPro" id="IPR001466">
    <property type="entry name" value="Beta-lactam-related"/>
</dbReference>
<evidence type="ECO:0000313" key="3">
    <source>
        <dbReference type="Proteomes" id="UP001199355"/>
    </source>
</evidence>
<comment type="caution">
    <text evidence="2">The sequence shown here is derived from an EMBL/GenBank/DDBJ whole genome shotgun (WGS) entry which is preliminary data.</text>
</comment>
<gene>
    <name evidence="2" type="ORF">LKD45_09720</name>
</gene>